<feature type="compositionally biased region" description="Low complexity" evidence="6">
    <location>
        <begin position="281"/>
        <end position="293"/>
    </location>
</feature>
<feature type="domain" description="PHD-type" evidence="7">
    <location>
        <begin position="70"/>
        <end position="118"/>
    </location>
</feature>
<feature type="coiled-coil region" evidence="5">
    <location>
        <begin position="187"/>
        <end position="229"/>
    </location>
</feature>
<keyword evidence="2 4" id="KW-0863">Zinc-finger</keyword>
<proteinExistence type="predicted"/>
<dbReference type="SUPFAM" id="SSF57903">
    <property type="entry name" value="FYVE/PHD zinc finger"/>
    <property type="match status" value="1"/>
</dbReference>
<dbReference type="Proteomes" id="UP000069940">
    <property type="component" value="Unassembled WGS sequence"/>
</dbReference>
<accession>A0ABM1ZSQ3</accession>
<dbReference type="InterPro" id="IPR019787">
    <property type="entry name" value="Znf_PHD-finger"/>
</dbReference>
<feature type="compositionally biased region" description="Polar residues" evidence="6">
    <location>
        <begin position="36"/>
        <end position="55"/>
    </location>
</feature>
<dbReference type="EnsemblMetazoa" id="AALFPA23_021314.R31492">
    <property type="protein sequence ID" value="AALFPA23_021314.P31492"/>
    <property type="gene ID" value="AALFPA23_021314"/>
</dbReference>
<feature type="region of interest" description="Disordered" evidence="6">
    <location>
        <begin position="253"/>
        <end position="340"/>
    </location>
</feature>
<dbReference type="Gene3D" id="3.30.40.10">
    <property type="entry name" value="Zinc/RING finger domain, C3HC4 (zinc finger)"/>
    <property type="match status" value="1"/>
</dbReference>
<organism evidence="8 9">
    <name type="scientific">Aedes albopictus</name>
    <name type="common">Asian tiger mosquito</name>
    <name type="synonym">Stegomyia albopicta</name>
    <dbReference type="NCBI Taxonomy" id="7160"/>
    <lineage>
        <taxon>Eukaryota</taxon>
        <taxon>Metazoa</taxon>
        <taxon>Ecdysozoa</taxon>
        <taxon>Arthropoda</taxon>
        <taxon>Hexapoda</taxon>
        <taxon>Insecta</taxon>
        <taxon>Pterygota</taxon>
        <taxon>Neoptera</taxon>
        <taxon>Endopterygota</taxon>
        <taxon>Diptera</taxon>
        <taxon>Nematocera</taxon>
        <taxon>Culicoidea</taxon>
        <taxon>Culicidae</taxon>
        <taxon>Culicinae</taxon>
        <taxon>Aedini</taxon>
        <taxon>Aedes</taxon>
        <taxon>Stegomyia</taxon>
    </lineage>
</organism>
<dbReference type="SMART" id="SM00249">
    <property type="entry name" value="PHD"/>
    <property type="match status" value="1"/>
</dbReference>
<evidence type="ECO:0000313" key="9">
    <source>
        <dbReference type="Proteomes" id="UP000069940"/>
    </source>
</evidence>
<feature type="region of interest" description="Disordered" evidence="6">
    <location>
        <begin position="1"/>
        <end position="66"/>
    </location>
</feature>
<dbReference type="InterPro" id="IPR013083">
    <property type="entry name" value="Znf_RING/FYVE/PHD"/>
</dbReference>
<dbReference type="Pfam" id="PF00628">
    <property type="entry name" value="PHD"/>
    <property type="match status" value="1"/>
</dbReference>
<keyword evidence="9" id="KW-1185">Reference proteome</keyword>
<dbReference type="InterPro" id="IPR011011">
    <property type="entry name" value="Znf_FYVE_PHD"/>
</dbReference>
<evidence type="ECO:0000256" key="3">
    <source>
        <dbReference type="ARBA" id="ARBA00022833"/>
    </source>
</evidence>
<sequence>MSDPGMDAAKKTKGKQQKSPPSIRSVNKEPPKDPSKQTQNKASKSDIVASSTSKPLNPPKSDPQATISAEKSCALCENPVNERMVQCNTCDVWHHFSCVGVSEDIKGYNWTCLKCDTAKAAKGAIPRKMMTRAAAAKGTKKANRKEGQIDGVNEQTKEADELAGAVEGPAPSLKASRAGSVVSAASRKSAKARLDVELQQIKAEEELMREEMQRKRELAKKKFEVLKEMADLEGSGESTVDQPNVVNKVEHWLKRHSEIREKDKQSYKEARDYDSEDCVETEASSEISASGSESDSDEETSTDSGADRDGRADGAQSVGELVGRRHLRPKMTSTRKVPKG</sequence>
<feature type="compositionally biased region" description="Basic and acidic residues" evidence="6">
    <location>
        <begin position="26"/>
        <end position="35"/>
    </location>
</feature>
<reference evidence="8" key="2">
    <citation type="submission" date="2025-05" db="UniProtKB">
        <authorList>
            <consortium name="EnsemblMetazoa"/>
        </authorList>
    </citation>
    <scope>IDENTIFICATION</scope>
    <source>
        <strain evidence="8">Foshan</strain>
    </source>
</reference>
<protein>
    <recommendedName>
        <fullName evidence="7">PHD-type domain-containing protein</fullName>
    </recommendedName>
</protein>
<evidence type="ECO:0000313" key="8">
    <source>
        <dbReference type="EnsemblMetazoa" id="AALFPA23_021314.P31492"/>
    </source>
</evidence>
<evidence type="ECO:0000256" key="1">
    <source>
        <dbReference type="ARBA" id="ARBA00022723"/>
    </source>
</evidence>
<feature type="compositionally biased region" description="Polar residues" evidence="6">
    <location>
        <begin position="331"/>
        <end position="340"/>
    </location>
</feature>
<feature type="compositionally biased region" description="Basic and acidic residues" evidence="6">
    <location>
        <begin position="253"/>
        <end position="273"/>
    </location>
</feature>
<evidence type="ECO:0000259" key="7">
    <source>
        <dbReference type="PROSITE" id="PS50016"/>
    </source>
</evidence>
<keyword evidence="3" id="KW-0862">Zinc</keyword>
<dbReference type="InterPro" id="IPR001965">
    <property type="entry name" value="Znf_PHD"/>
</dbReference>
<dbReference type="InterPro" id="IPR019786">
    <property type="entry name" value="Zinc_finger_PHD-type_CS"/>
</dbReference>
<name>A0ABM1ZSQ3_AEDAL</name>
<dbReference type="GeneID" id="109426077"/>
<dbReference type="RefSeq" id="XP_029725353.1">
    <property type="nucleotide sequence ID" value="XM_029869493.2"/>
</dbReference>
<evidence type="ECO:0000256" key="4">
    <source>
        <dbReference type="PROSITE-ProRule" id="PRU00146"/>
    </source>
</evidence>
<dbReference type="PROSITE" id="PS50016">
    <property type="entry name" value="ZF_PHD_2"/>
    <property type="match status" value="1"/>
</dbReference>
<dbReference type="PROSITE" id="PS01359">
    <property type="entry name" value="ZF_PHD_1"/>
    <property type="match status" value="1"/>
</dbReference>
<evidence type="ECO:0000256" key="2">
    <source>
        <dbReference type="ARBA" id="ARBA00022771"/>
    </source>
</evidence>
<evidence type="ECO:0000256" key="6">
    <source>
        <dbReference type="SAM" id="MobiDB-lite"/>
    </source>
</evidence>
<keyword evidence="5" id="KW-0175">Coiled coil</keyword>
<keyword evidence="1" id="KW-0479">Metal-binding</keyword>
<reference evidence="9" key="1">
    <citation type="journal article" date="2015" name="Proc. Natl. Acad. Sci. U.S.A.">
        <title>Genome sequence of the Asian Tiger mosquito, Aedes albopictus, reveals insights into its biology, genetics, and evolution.</title>
        <authorList>
            <person name="Chen X.G."/>
            <person name="Jiang X."/>
            <person name="Gu J."/>
            <person name="Xu M."/>
            <person name="Wu Y."/>
            <person name="Deng Y."/>
            <person name="Zhang C."/>
            <person name="Bonizzoni M."/>
            <person name="Dermauw W."/>
            <person name="Vontas J."/>
            <person name="Armbruster P."/>
            <person name="Huang X."/>
            <person name="Yang Y."/>
            <person name="Zhang H."/>
            <person name="He W."/>
            <person name="Peng H."/>
            <person name="Liu Y."/>
            <person name="Wu K."/>
            <person name="Chen J."/>
            <person name="Lirakis M."/>
            <person name="Topalis P."/>
            <person name="Van Leeuwen T."/>
            <person name="Hall A.B."/>
            <person name="Jiang X."/>
            <person name="Thorpe C."/>
            <person name="Mueller R.L."/>
            <person name="Sun C."/>
            <person name="Waterhouse R.M."/>
            <person name="Yan G."/>
            <person name="Tu Z.J."/>
            <person name="Fang X."/>
            <person name="James A.A."/>
        </authorList>
    </citation>
    <scope>NUCLEOTIDE SEQUENCE [LARGE SCALE GENOMIC DNA]</scope>
    <source>
        <strain evidence="9">Foshan</strain>
    </source>
</reference>
<dbReference type="CDD" id="cd15489">
    <property type="entry name" value="PHD_SF"/>
    <property type="match status" value="1"/>
</dbReference>
<evidence type="ECO:0000256" key="5">
    <source>
        <dbReference type="SAM" id="Coils"/>
    </source>
</evidence>